<dbReference type="InterPro" id="IPR010997">
    <property type="entry name" value="HRDC-like_sf"/>
</dbReference>
<comment type="caution">
    <text evidence="2">The sequence shown here is derived from an EMBL/GenBank/DDBJ whole genome shotgun (WGS) entry which is preliminary data.</text>
</comment>
<sequence length="335" mass="39042">MQIVFLNTFERVNSEREMKERAQVSIGESEGQWSVLWTQEAIMQEEETPASIWFEGGSWEEMMAAFRHGIAVKMGEGYSPIIDGLLDDRKPTTGSGSMYAMLHCYGEANMNAALFDALRDWRRTKAASEKKSAYLVANNRMLWMISAYVPHTAEELDQIPGWGETKQTAYGEEILKLTGTFEQPRPFPLDWVEEALEPQLFTQWLFRQKEAKYKAIMDRQQEKKLLLGAIADGKTLAQLQEELSMPRRDLMERIERLEVEGYDIEPLIQRELQHMPQVEQDQVWEALTIIGDRYLKPVLHQVYGEDQRPGQPLDQLYDRLRLIRLRFRRTHNEAV</sequence>
<dbReference type="SMART" id="SM00341">
    <property type="entry name" value="HRDC"/>
    <property type="match status" value="1"/>
</dbReference>
<dbReference type="Pfam" id="PF00570">
    <property type="entry name" value="HRDC"/>
    <property type="match status" value="1"/>
</dbReference>
<gene>
    <name evidence="2" type="ORF">FHS18_005781</name>
</gene>
<evidence type="ECO:0000313" key="2">
    <source>
        <dbReference type="EMBL" id="MBB3113668.1"/>
    </source>
</evidence>
<dbReference type="PROSITE" id="PS50967">
    <property type="entry name" value="HRDC"/>
    <property type="match status" value="1"/>
</dbReference>
<dbReference type="InterPro" id="IPR002121">
    <property type="entry name" value="HRDC_dom"/>
</dbReference>
<name>A0A7W5FQU5_9BACL</name>
<dbReference type="RefSeq" id="WP_183603737.1">
    <property type="nucleotide sequence ID" value="NZ_JACHXK010000020.1"/>
</dbReference>
<dbReference type="SUPFAM" id="SSF47819">
    <property type="entry name" value="HRDC-like"/>
    <property type="match status" value="1"/>
</dbReference>
<dbReference type="InterPro" id="IPR044876">
    <property type="entry name" value="HRDC_dom_sf"/>
</dbReference>
<accession>A0A7W5FQU5</accession>
<reference evidence="2 3" key="1">
    <citation type="submission" date="2020-08" db="EMBL/GenBank/DDBJ databases">
        <title>Genomic Encyclopedia of Type Strains, Phase III (KMG-III): the genomes of soil and plant-associated and newly described type strains.</title>
        <authorList>
            <person name="Whitman W."/>
        </authorList>
    </citation>
    <scope>NUCLEOTIDE SEQUENCE [LARGE SCALE GENOMIC DNA]</scope>
    <source>
        <strain evidence="2 3">CECT 5862</strain>
    </source>
</reference>
<dbReference type="GO" id="GO:0003676">
    <property type="term" value="F:nucleic acid binding"/>
    <property type="evidence" value="ECO:0007669"/>
    <property type="project" value="InterPro"/>
</dbReference>
<dbReference type="Gene3D" id="1.10.150.80">
    <property type="entry name" value="HRDC domain"/>
    <property type="match status" value="1"/>
</dbReference>
<dbReference type="GO" id="GO:0000166">
    <property type="term" value="F:nucleotide binding"/>
    <property type="evidence" value="ECO:0007669"/>
    <property type="project" value="InterPro"/>
</dbReference>
<proteinExistence type="predicted"/>
<feature type="domain" description="HRDC" evidence="1">
    <location>
        <begin position="108"/>
        <end position="188"/>
    </location>
</feature>
<dbReference type="EMBL" id="JACHXK010000020">
    <property type="protein sequence ID" value="MBB3113668.1"/>
    <property type="molecule type" value="Genomic_DNA"/>
</dbReference>
<evidence type="ECO:0000313" key="3">
    <source>
        <dbReference type="Proteomes" id="UP000570361"/>
    </source>
</evidence>
<organism evidence="2 3">
    <name type="scientific">Paenibacillus phyllosphaerae</name>
    <dbReference type="NCBI Taxonomy" id="274593"/>
    <lineage>
        <taxon>Bacteria</taxon>
        <taxon>Bacillati</taxon>
        <taxon>Bacillota</taxon>
        <taxon>Bacilli</taxon>
        <taxon>Bacillales</taxon>
        <taxon>Paenibacillaceae</taxon>
        <taxon>Paenibacillus</taxon>
    </lineage>
</organism>
<keyword evidence="3" id="KW-1185">Reference proteome</keyword>
<protein>
    <submittedName>
        <fullName evidence="2">Biotin operon repressor</fullName>
    </submittedName>
</protein>
<dbReference type="AlphaFoldDB" id="A0A7W5FQU5"/>
<dbReference type="Proteomes" id="UP000570361">
    <property type="component" value="Unassembled WGS sequence"/>
</dbReference>
<evidence type="ECO:0000259" key="1">
    <source>
        <dbReference type="PROSITE" id="PS50967"/>
    </source>
</evidence>